<feature type="signal peptide" evidence="1">
    <location>
        <begin position="1"/>
        <end position="26"/>
    </location>
</feature>
<evidence type="ECO:0000313" key="4">
    <source>
        <dbReference type="Proteomes" id="UP000229730"/>
    </source>
</evidence>
<evidence type="ECO:0000259" key="2">
    <source>
        <dbReference type="Pfam" id="PF07589"/>
    </source>
</evidence>
<keyword evidence="1" id="KW-0732">Signal</keyword>
<name>A0A2G4YTS3_9PROT</name>
<dbReference type="EMBL" id="PDEM01000020">
    <property type="protein sequence ID" value="PHZ84856.1"/>
    <property type="molecule type" value="Genomic_DNA"/>
</dbReference>
<dbReference type="InterPro" id="IPR013424">
    <property type="entry name" value="Ice-binding_C"/>
</dbReference>
<organism evidence="3 4">
    <name type="scientific">Paremcibacter congregatus</name>
    <dbReference type="NCBI Taxonomy" id="2043170"/>
    <lineage>
        <taxon>Bacteria</taxon>
        <taxon>Pseudomonadati</taxon>
        <taxon>Pseudomonadota</taxon>
        <taxon>Alphaproteobacteria</taxon>
        <taxon>Emcibacterales</taxon>
        <taxon>Emcibacteraceae</taxon>
        <taxon>Paremcibacter</taxon>
    </lineage>
</organism>
<feature type="domain" description="Ice-binding protein C-terminal" evidence="2">
    <location>
        <begin position="175"/>
        <end position="198"/>
    </location>
</feature>
<dbReference type="Pfam" id="PF07589">
    <property type="entry name" value="PEP-CTERM"/>
    <property type="match status" value="1"/>
</dbReference>
<reference evidence="3 4" key="1">
    <citation type="submission" date="2017-10" db="EMBL/GenBank/DDBJ databases">
        <title>Frigbacter circumglobatus gen. nov. sp. nov., isolated from sediment cultured in situ.</title>
        <authorList>
            <person name="Zhao Z."/>
        </authorList>
    </citation>
    <scope>NUCLEOTIDE SEQUENCE [LARGE SCALE GENOMIC DNA]</scope>
    <source>
        <strain evidence="3 4">ZYL</strain>
    </source>
</reference>
<gene>
    <name evidence="3" type="ORF">CRD36_09010</name>
</gene>
<protein>
    <recommendedName>
        <fullName evidence="2">Ice-binding protein C-terminal domain-containing protein</fullName>
    </recommendedName>
</protein>
<feature type="chain" id="PRO_5013855141" description="Ice-binding protein C-terminal domain-containing protein" evidence="1">
    <location>
        <begin position="27"/>
        <end position="202"/>
    </location>
</feature>
<dbReference type="Proteomes" id="UP000229730">
    <property type="component" value="Unassembled WGS sequence"/>
</dbReference>
<keyword evidence="4" id="KW-1185">Reference proteome</keyword>
<proteinExistence type="predicted"/>
<evidence type="ECO:0000256" key="1">
    <source>
        <dbReference type="SAM" id="SignalP"/>
    </source>
</evidence>
<sequence length="202" mass="21416">MTVSNLVKSVTLLSAVGLFSSLSAQATTIDFDSAATANCTAIGPDSVSGFTLTNGDFNNTTSCAVIAPTAHSGNQYMLNYNDRIASFTRDSGTFDLDNLWIHADARSGSTTVRFQGLDALGGNILNTMDIVIDAVWQQINFSGWNNIKTFTWDSISPASSNIAIDDFTFDVARRVPEPATLGLLGLGLVGLGLAGRRRRAAV</sequence>
<dbReference type="InParanoid" id="A0A2G4YTS3"/>
<dbReference type="RefSeq" id="WP_099472428.1">
    <property type="nucleotide sequence ID" value="NZ_CP041025.1"/>
</dbReference>
<evidence type="ECO:0000313" key="3">
    <source>
        <dbReference type="EMBL" id="PHZ84856.1"/>
    </source>
</evidence>
<dbReference type="AlphaFoldDB" id="A0A2G4YTS3"/>
<comment type="caution">
    <text evidence="3">The sequence shown here is derived from an EMBL/GenBank/DDBJ whole genome shotgun (WGS) entry which is preliminary data.</text>
</comment>
<dbReference type="NCBIfam" id="TIGR02595">
    <property type="entry name" value="PEP_CTERM"/>
    <property type="match status" value="1"/>
</dbReference>
<accession>A0A2G4YTS3</accession>